<dbReference type="AlphaFoldDB" id="A0A1L7WXJ0"/>
<keyword evidence="4" id="KW-0560">Oxidoreductase</keyword>
<evidence type="ECO:0000256" key="2">
    <source>
        <dbReference type="ARBA" id="ARBA00022630"/>
    </source>
</evidence>
<dbReference type="SUPFAM" id="SSF51905">
    <property type="entry name" value="FAD/NAD(P)-binding domain"/>
    <property type="match status" value="3"/>
</dbReference>
<keyword evidence="6" id="KW-1185">Reference proteome</keyword>
<evidence type="ECO:0000256" key="1">
    <source>
        <dbReference type="ARBA" id="ARBA00010139"/>
    </source>
</evidence>
<gene>
    <name evidence="5" type="ORF">PAC_07377</name>
</gene>
<evidence type="ECO:0000313" key="6">
    <source>
        <dbReference type="Proteomes" id="UP000184330"/>
    </source>
</evidence>
<dbReference type="Gene3D" id="3.50.50.60">
    <property type="entry name" value="FAD/NAD(P)-binding domain"/>
    <property type="match status" value="2"/>
</dbReference>
<dbReference type="OrthoDB" id="74360at2759"/>
<accession>A0A1L7WXJ0</accession>
<evidence type="ECO:0000313" key="5">
    <source>
        <dbReference type="EMBL" id="CZR57488.1"/>
    </source>
</evidence>
<dbReference type="InterPro" id="IPR020946">
    <property type="entry name" value="Flavin_mOase-like"/>
</dbReference>
<dbReference type="Pfam" id="PF00743">
    <property type="entry name" value="FMO-like"/>
    <property type="match status" value="1"/>
</dbReference>
<dbReference type="PANTHER" id="PTHR42877">
    <property type="entry name" value="L-ORNITHINE N(5)-MONOOXYGENASE-RELATED"/>
    <property type="match status" value="1"/>
</dbReference>
<protein>
    <submittedName>
        <fullName evidence="5">Related to monooxigenase</fullName>
    </submittedName>
</protein>
<sequence>MAPSVINTHEEREESFLKSQPKQAIYLEPIRYRRPLRVVCLGAGYSGLMMGIVHNERMKQKNIDFTIYERNKDPGGCQCDIPAHNYAYSFEPNADWPNYYATSKQIHEYMCTVTKKYHVGKYMKFSHEIKKATWDEAAGKWKLIVKHGGRTFEDDCDIFINAGGVLNNWKYPNIEGIDDFKGKLLHSAHWDESYDFKGKRVAVIGIGSSGIQIVPQLAPLASHLTSFVRSQCWVSPAPGINEPTPNDPTMDKSYNYAPEVLERFRSDPAYLQEHRQQLADRRIQNFMRSWAGTDLQQQAQALFAKTMKQRLGDSPKGKQLADILIPSFPVGCRRQTPGPGFLETLMRDNVDLRWDDISKITEKGILTKSGEELEFDAIVCATGFDTSFRPSFPVVGRNDVDLTKKWDDGAPEAYFGIAIPDFPNYFTFIGPNSPISNGSLVQGIQITGIYIYNCIDKLQTEGIKSMEIDHGATEEYNEHTQEYLKRTVWVSHCRSWYKRGTTDGQVVAIYAGTSFHFIEALRKPRWEDYRLEYLPCGKNGRSRNRFAYLGDGFTVKERRNGTVGET</sequence>
<dbReference type="GO" id="GO:0050660">
    <property type="term" value="F:flavin adenine dinucleotide binding"/>
    <property type="evidence" value="ECO:0007669"/>
    <property type="project" value="InterPro"/>
</dbReference>
<dbReference type="EMBL" id="FJOG01000010">
    <property type="protein sequence ID" value="CZR57488.1"/>
    <property type="molecule type" value="Genomic_DNA"/>
</dbReference>
<organism evidence="5 6">
    <name type="scientific">Phialocephala subalpina</name>
    <dbReference type="NCBI Taxonomy" id="576137"/>
    <lineage>
        <taxon>Eukaryota</taxon>
        <taxon>Fungi</taxon>
        <taxon>Dikarya</taxon>
        <taxon>Ascomycota</taxon>
        <taxon>Pezizomycotina</taxon>
        <taxon>Leotiomycetes</taxon>
        <taxon>Helotiales</taxon>
        <taxon>Mollisiaceae</taxon>
        <taxon>Phialocephala</taxon>
        <taxon>Phialocephala fortinii species complex</taxon>
    </lineage>
</organism>
<keyword evidence="2" id="KW-0285">Flavoprotein</keyword>
<evidence type="ECO:0000256" key="4">
    <source>
        <dbReference type="ARBA" id="ARBA00023002"/>
    </source>
</evidence>
<dbReference type="Proteomes" id="UP000184330">
    <property type="component" value="Unassembled WGS sequence"/>
</dbReference>
<evidence type="ECO:0000256" key="3">
    <source>
        <dbReference type="ARBA" id="ARBA00022827"/>
    </source>
</evidence>
<comment type="similarity">
    <text evidence="1">Belongs to the FAD-binding monooxygenase family.</text>
</comment>
<reference evidence="5 6" key="1">
    <citation type="submission" date="2016-03" db="EMBL/GenBank/DDBJ databases">
        <authorList>
            <person name="Ploux O."/>
        </authorList>
    </citation>
    <scope>NUCLEOTIDE SEQUENCE [LARGE SCALE GENOMIC DNA]</scope>
    <source>
        <strain evidence="5 6">UAMH 11012</strain>
    </source>
</reference>
<dbReference type="GO" id="GO:0004499">
    <property type="term" value="F:N,N-dimethylaniline monooxygenase activity"/>
    <property type="evidence" value="ECO:0007669"/>
    <property type="project" value="InterPro"/>
</dbReference>
<dbReference type="InterPro" id="IPR036188">
    <property type="entry name" value="FAD/NAD-bd_sf"/>
</dbReference>
<keyword evidence="3" id="KW-0274">FAD</keyword>
<proteinExistence type="inferred from homology"/>
<dbReference type="InterPro" id="IPR051209">
    <property type="entry name" value="FAD-bind_Monooxygenase_sf"/>
</dbReference>
<dbReference type="PANTHER" id="PTHR42877:SF7">
    <property type="entry name" value="FLAVIN-BINDING MONOOXYGENASE-RELATED"/>
    <property type="match status" value="1"/>
</dbReference>
<name>A0A1L7WXJ0_9HELO</name>
<dbReference type="GO" id="GO:0050661">
    <property type="term" value="F:NADP binding"/>
    <property type="evidence" value="ECO:0007669"/>
    <property type="project" value="InterPro"/>
</dbReference>